<evidence type="ECO:0000313" key="5">
    <source>
        <dbReference type="Proteomes" id="UP000680750"/>
    </source>
</evidence>
<dbReference type="SUPFAM" id="SSF46689">
    <property type="entry name" value="Homeodomain-like"/>
    <property type="match status" value="1"/>
</dbReference>
<dbReference type="InterPro" id="IPR041583">
    <property type="entry name" value="TetR_C_31"/>
</dbReference>
<dbReference type="OrthoDB" id="2356263at2"/>
<proteinExistence type="predicted"/>
<dbReference type="PANTHER" id="PTHR30055:SF219">
    <property type="entry name" value="TRANSCRIPTIONAL REGULATORY PROTEIN"/>
    <property type="match status" value="1"/>
</dbReference>
<evidence type="ECO:0000313" key="4">
    <source>
        <dbReference type="EMBL" id="BCJ26779.1"/>
    </source>
</evidence>
<dbReference type="Pfam" id="PF00440">
    <property type="entry name" value="TetR_N"/>
    <property type="match status" value="1"/>
</dbReference>
<feature type="domain" description="HTH tetR-type" evidence="3">
    <location>
        <begin position="7"/>
        <end position="67"/>
    </location>
</feature>
<accession>A0A810KWQ9</accession>
<keyword evidence="5" id="KW-1185">Reference proteome</keyword>
<gene>
    <name evidence="4" type="primary">acrR</name>
    <name evidence="4" type="ORF">Asera_08870</name>
</gene>
<dbReference type="InterPro" id="IPR036271">
    <property type="entry name" value="Tet_transcr_reg_TetR-rel_C_sf"/>
</dbReference>
<dbReference type="InterPro" id="IPR050109">
    <property type="entry name" value="HTH-type_TetR-like_transc_reg"/>
</dbReference>
<dbReference type="GO" id="GO:0003700">
    <property type="term" value="F:DNA-binding transcription factor activity"/>
    <property type="evidence" value="ECO:0007669"/>
    <property type="project" value="TreeGrafter"/>
</dbReference>
<dbReference type="KEGG" id="aser:Asera_08870"/>
<feature type="DNA-binding region" description="H-T-H motif" evidence="2">
    <location>
        <begin position="30"/>
        <end position="49"/>
    </location>
</feature>
<evidence type="ECO:0000256" key="1">
    <source>
        <dbReference type="ARBA" id="ARBA00023125"/>
    </source>
</evidence>
<dbReference type="Pfam" id="PF17940">
    <property type="entry name" value="TetR_C_31"/>
    <property type="match status" value="1"/>
</dbReference>
<dbReference type="RefSeq" id="WP_030448396.1">
    <property type="nucleotide sequence ID" value="NZ_AP023354.1"/>
</dbReference>
<dbReference type="EMBL" id="AP023354">
    <property type="protein sequence ID" value="BCJ26779.1"/>
    <property type="molecule type" value="Genomic_DNA"/>
</dbReference>
<dbReference type="InterPro" id="IPR001647">
    <property type="entry name" value="HTH_TetR"/>
</dbReference>
<reference evidence="4" key="1">
    <citation type="submission" date="2020-08" db="EMBL/GenBank/DDBJ databases">
        <title>Whole genome shotgun sequence of Actinocatenispora sera NBRC 101916.</title>
        <authorList>
            <person name="Komaki H."/>
            <person name="Tamura T."/>
        </authorList>
    </citation>
    <scope>NUCLEOTIDE SEQUENCE</scope>
    <source>
        <strain evidence="4">NBRC 101916</strain>
    </source>
</reference>
<dbReference type="PRINTS" id="PR00455">
    <property type="entry name" value="HTHTETR"/>
</dbReference>
<dbReference type="AlphaFoldDB" id="A0A810KWQ9"/>
<dbReference type="GO" id="GO:0000976">
    <property type="term" value="F:transcription cis-regulatory region binding"/>
    <property type="evidence" value="ECO:0007669"/>
    <property type="project" value="TreeGrafter"/>
</dbReference>
<dbReference type="InterPro" id="IPR009057">
    <property type="entry name" value="Homeodomain-like_sf"/>
</dbReference>
<dbReference type="SUPFAM" id="SSF48498">
    <property type="entry name" value="Tetracyclin repressor-like, C-terminal domain"/>
    <property type="match status" value="1"/>
</dbReference>
<dbReference type="PROSITE" id="PS50977">
    <property type="entry name" value="HTH_TETR_2"/>
    <property type="match status" value="1"/>
</dbReference>
<evidence type="ECO:0000259" key="3">
    <source>
        <dbReference type="PROSITE" id="PS50977"/>
    </source>
</evidence>
<evidence type="ECO:0000256" key="2">
    <source>
        <dbReference type="PROSITE-ProRule" id="PRU00335"/>
    </source>
</evidence>
<dbReference type="Proteomes" id="UP000680750">
    <property type="component" value="Chromosome"/>
</dbReference>
<protein>
    <submittedName>
        <fullName evidence="4">TetR family transcriptional regulator</fullName>
    </submittedName>
</protein>
<sequence>MAGGNNKGNREALLDGAKRCLLEKGFDRSSVRDIATAAGVSTAAIGYHFGSREKLLFQALFALIDEWGDKAGRALVSADDPDADVVERYVRSWDELIAQARAHPDLWLTSVDLFMQARRNPDLLPQLADGMRQGRTGSAATILSVPEDEVSDEAARTVGMVQMALMSGVVIQALADPEHPPTGAAVLAGLRALADLGK</sequence>
<organism evidence="4 5">
    <name type="scientific">Actinocatenispora sera</name>
    <dbReference type="NCBI Taxonomy" id="390989"/>
    <lineage>
        <taxon>Bacteria</taxon>
        <taxon>Bacillati</taxon>
        <taxon>Actinomycetota</taxon>
        <taxon>Actinomycetes</taxon>
        <taxon>Micromonosporales</taxon>
        <taxon>Micromonosporaceae</taxon>
        <taxon>Actinocatenispora</taxon>
    </lineage>
</organism>
<name>A0A810KWQ9_9ACTN</name>
<dbReference type="PANTHER" id="PTHR30055">
    <property type="entry name" value="HTH-TYPE TRANSCRIPTIONAL REGULATOR RUTR"/>
    <property type="match status" value="1"/>
</dbReference>
<dbReference type="Gene3D" id="1.10.357.10">
    <property type="entry name" value="Tetracycline Repressor, domain 2"/>
    <property type="match status" value="1"/>
</dbReference>
<keyword evidence="1 2" id="KW-0238">DNA-binding</keyword>